<dbReference type="EMBL" id="CP139558">
    <property type="protein sequence ID" value="WPU95768.1"/>
    <property type="molecule type" value="Genomic_DNA"/>
</dbReference>
<evidence type="ECO:0008006" key="4">
    <source>
        <dbReference type="Google" id="ProtNLM"/>
    </source>
</evidence>
<keyword evidence="3" id="KW-1185">Reference proteome</keyword>
<sequence>MKKNEVLFICCCLTCSAAAGQAIYADPTTAAAMSLHSSVINAQLNKTNDKLTMIGRGQLAVTGQLTAVNDVQQIIYKGLSEVASALRSLLAIKDIADIGGDIITDIQKATAIARTNPALLLFAENSAREFKNRTTNLAAEVGSFILAGGHHNLMDSGERAKLLNRIVSEMMIIRGVVYGMYRSMYWARERGIFNSLDPYAGFVNTDNSIADDILGNSKLIIP</sequence>
<keyword evidence="1" id="KW-0732">Signal</keyword>
<evidence type="ECO:0000313" key="2">
    <source>
        <dbReference type="EMBL" id="WPU95768.1"/>
    </source>
</evidence>
<protein>
    <recommendedName>
        <fullName evidence="4">DUF4141 domain-containing protein</fullName>
    </recommendedName>
</protein>
<gene>
    <name evidence="2" type="ORF">SNE25_09580</name>
</gene>
<accession>A0ABZ0TUD6</accession>
<dbReference type="Proteomes" id="UP001324380">
    <property type="component" value="Chromosome"/>
</dbReference>
<organism evidence="2 3">
    <name type="scientific">Mucilaginibacter sabulilitoris</name>
    <dbReference type="NCBI Taxonomy" id="1173583"/>
    <lineage>
        <taxon>Bacteria</taxon>
        <taxon>Pseudomonadati</taxon>
        <taxon>Bacteroidota</taxon>
        <taxon>Sphingobacteriia</taxon>
        <taxon>Sphingobacteriales</taxon>
        <taxon>Sphingobacteriaceae</taxon>
        <taxon>Mucilaginibacter</taxon>
    </lineage>
</organism>
<proteinExistence type="predicted"/>
<feature type="signal peptide" evidence="1">
    <location>
        <begin position="1"/>
        <end position="24"/>
    </location>
</feature>
<feature type="chain" id="PRO_5045545208" description="DUF4141 domain-containing protein" evidence="1">
    <location>
        <begin position="25"/>
        <end position="222"/>
    </location>
</feature>
<evidence type="ECO:0000256" key="1">
    <source>
        <dbReference type="SAM" id="SignalP"/>
    </source>
</evidence>
<dbReference type="RefSeq" id="WP_321564874.1">
    <property type="nucleotide sequence ID" value="NZ_CP139558.1"/>
</dbReference>
<name>A0ABZ0TUD6_9SPHI</name>
<evidence type="ECO:0000313" key="3">
    <source>
        <dbReference type="Proteomes" id="UP001324380"/>
    </source>
</evidence>
<reference evidence="2 3" key="1">
    <citation type="submission" date="2023-11" db="EMBL/GenBank/DDBJ databases">
        <title>Analysis of the Genomes of Mucilaginibacter gossypii cycad 4 and M. sabulilitoris SNA2: microbes with the potential for plant growth promotion.</title>
        <authorList>
            <person name="Hirsch A.M."/>
            <person name="Humm E."/>
            <person name="Rubbi M."/>
            <person name="Del Vecchio G."/>
            <person name="Ha S.M."/>
            <person name="Pellegrini M."/>
            <person name="Gunsalus R.P."/>
        </authorList>
    </citation>
    <scope>NUCLEOTIDE SEQUENCE [LARGE SCALE GENOMIC DNA]</scope>
    <source>
        <strain evidence="2 3">SNA2</strain>
    </source>
</reference>